<dbReference type="AlphaFoldDB" id="K0KTP1"/>
<dbReference type="GO" id="GO:0016788">
    <property type="term" value="F:hydrolase activity, acting on ester bonds"/>
    <property type="evidence" value="ECO:0007669"/>
    <property type="project" value="InterPro"/>
</dbReference>
<reference evidence="2 3" key="1">
    <citation type="journal article" date="2012" name="Eukaryot. Cell">
        <title>Draft genome sequence of Wickerhamomyces ciferrii NRRL Y-1031 F-60-10.</title>
        <authorList>
            <person name="Schneider J."/>
            <person name="Andrea H."/>
            <person name="Blom J."/>
            <person name="Jaenicke S."/>
            <person name="Ruckert C."/>
            <person name="Schorsch C."/>
            <person name="Szczepanowski R."/>
            <person name="Farwick M."/>
            <person name="Goesmann A."/>
            <person name="Puhler A."/>
            <person name="Schaffer S."/>
            <person name="Tauch A."/>
            <person name="Kohler T."/>
            <person name="Brinkrolf K."/>
        </authorList>
    </citation>
    <scope>NUCLEOTIDE SEQUENCE [LARGE SCALE GENOMIC DNA]</scope>
    <source>
        <strain evidence="3">ATCC 14091 / BCRC 22168 / CBS 111 / JCM 3599 / NBRC 0793 / NRRL Y-1031 F-60-10</strain>
    </source>
</reference>
<dbReference type="InterPro" id="IPR053044">
    <property type="entry name" value="Metallo-hydrolase/TatD-type"/>
</dbReference>
<keyword evidence="2" id="KW-0378">Hydrolase</keyword>
<dbReference type="Gene3D" id="3.20.20.140">
    <property type="entry name" value="Metal-dependent hydrolases"/>
    <property type="match status" value="1"/>
</dbReference>
<gene>
    <name evidence="2" type="ORF">BN7_4974</name>
</gene>
<feature type="binding site" evidence="1">
    <location>
        <position position="218"/>
    </location>
    <ligand>
        <name>a divalent metal cation</name>
        <dbReference type="ChEBI" id="CHEBI:60240"/>
        <label>2</label>
    </ligand>
</feature>
<feature type="binding site" evidence="1">
    <location>
        <position position="8"/>
    </location>
    <ligand>
        <name>a divalent metal cation</name>
        <dbReference type="ChEBI" id="CHEBI:60240"/>
        <label>1</label>
    </ligand>
</feature>
<evidence type="ECO:0000313" key="3">
    <source>
        <dbReference type="Proteomes" id="UP000009328"/>
    </source>
</evidence>
<sequence length="319" mass="37376">MIFDAHCHIGTDVAKESIDGLVETYKEICLKEDLRLVLMSTNHIDLEYITKFASIPQVTPSFGVHPWYSHFFTLDQVFDKQKHYSQIFKKESVDNELLTLLPDPIDFHQHLSMIKQLIPKYQKPIVIGEIGLDKLFRIPTSGFYGNPQCCGKEQDIRLTNYKVNMDHQKRIFIEQLKVAFELNLSISIHNVKTSGVIHEILLKVLKDYPNYVGSICLHSYTGSIETLELFIKTFKKSKIHFFISLSSFINNNAKRDELENVLKIIPDESVLIETDITIENHNPMEKLLEIRELVLRYKNWSNDRILIENYYRYLQKHDE</sequence>
<keyword evidence="1" id="KW-0479">Metal-binding</keyword>
<organism evidence="2 3">
    <name type="scientific">Wickerhamomyces ciferrii (strain ATCC 14091 / BCRC 22168 / CBS 111 / JCM 3599 / NBRC 0793 / NRRL Y-1031 F-60-10)</name>
    <name type="common">Yeast</name>
    <name type="synonym">Pichia ciferrii</name>
    <dbReference type="NCBI Taxonomy" id="1206466"/>
    <lineage>
        <taxon>Eukaryota</taxon>
        <taxon>Fungi</taxon>
        <taxon>Dikarya</taxon>
        <taxon>Ascomycota</taxon>
        <taxon>Saccharomycotina</taxon>
        <taxon>Saccharomycetes</taxon>
        <taxon>Phaffomycetales</taxon>
        <taxon>Wickerhamomycetaceae</taxon>
        <taxon>Wickerhamomyces</taxon>
    </lineage>
</organism>
<evidence type="ECO:0000313" key="2">
    <source>
        <dbReference type="EMBL" id="CCH45392.1"/>
    </source>
</evidence>
<feature type="binding site" evidence="1">
    <location>
        <position position="129"/>
    </location>
    <ligand>
        <name>a divalent metal cation</name>
        <dbReference type="ChEBI" id="CHEBI:60240"/>
        <label>1</label>
    </ligand>
</feature>
<dbReference type="EC" id="3.1.21.-" evidence="2"/>
<dbReference type="InParanoid" id="K0KTP1"/>
<dbReference type="SUPFAM" id="SSF51556">
    <property type="entry name" value="Metallo-dependent hydrolases"/>
    <property type="match status" value="1"/>
</dbReference>
<feature type="binding site" evidence="1">
    <location>
        <position position="189"/>
    </location>
    <ligand>
        <name>a divalent metal cation</name>
        <dbReference type="ChEBI" id="CHEBI:60240"/>
        <label>2</label>
    </ligand>
</feature>
<dbReference type="GO" id="GO:0046872">
    <property type="term" value="F:metal ion binding"/>
    <property type="evidence" value="ECO:0007669"/>
    <property type="project" value="UniProtKB-KW"/>
</dbReference>
<comment type="caution">
    <text evidence="2">The sequence shown here is derived from an EMBL/GenBank/DDBJ whole genome shotgun (WGS) entry which is preliminary data.</text>
</comment>
<evidence type="ECO:0000256" key="1">
    <source>
        <dbReference type="PIRSR" id="PIRSR005902-1"/>
    </source>
</evidence>
<dbReference type="HOGENOM" id="CLU_031506_3_1_1"/>
<dbReference type="Proteomes" id="UP000009328">
    <property type="component" value="Unassembled WGS sequence"/>
</dbReference>
<feature type="binding site" evidence="1">
    <location>
        <position position="6"/>
    </location>
    <ligand>
        <name>a divalent metal cation</name>
        <dbReference type="ChEBI" id="CHEBI:60240"/>
        <label>1</label>
    </ligand>
</feature>
<keyword evidence="3" id="KW-1185">Reference proteome</keyword>
<dbReference type="FunCoup" id="K0KTP1">
    <property type="interactions" value="55"/>
</dbReference>
<dbReference type="PIRSF" id="PIRSF005902">
    <property type="entry name" value="DNase_TatD"/>
    <property type="match status" value="1"/>
</dbReference>
<accession>K0KTP1</accession>
<name>K0KTP1_WICCF</name>
<dbReference type="EMBL" id="CAIF01000195">
    <property type="protein sequence ID" value="CCH45392.1"/>
    <property type="molecule type" value="Genomic_DNA"/>
</dbReference>
<dbReference type="PANTHER" id="PTHR47345">
    <property type="entry name" value="CUT9-INTERACTING PROTEIN SCN1"/>
    <property type="match status" value="1"/>
</dbReference>
<dbReference type="PANTHER" id="PTHR47345:SF1">
    <property type="entry name" value="CUT9-INTERACTING PROTEIN SCN1"/>
    <property type="match status" value="1"/>
</dbReference>
<dbReference type="Pfam" id="PF01026">
    <property type="entry name" value="TatD_DNase"/>
    <property type="match status" value="1"/>
</dbReference>
<dbReference type="InterPro" id="IPR001130">
    <property type="entry name" value="TatD-like"/>
</dbReference>
<dbReference type="InterPro" id="IPR032466">
    <property type="entry name" value="Metal_Hydrolase"/>
</dbReference>
<feature type="binding site" evidence="1">
    <location>
        <position position="275"/>
    </location>
    <ligand>
        <name>a divalent metal cation</name>
        <dbReference type="ChEBI" id="CHEBI:60240"/>
        <label>1</label>
    </ligand>
</feature>
<protein>
    <submittedName>
        <fullName evidence="2">Deoxyribonuclease</fullName>
        <ecNumber evidence="2">3.1.21.-</ecNumber>
    </submittedName>
</protein>
<dbReference type="eggNOG" id="KOG3020">
    <property type="taxonomic scope" value="Eukaryota"/>
</dbReference>
<proteinExistence type="predicted"/>